<dbReference type="EMBL" id="JAWNGA010000008">
    <property type="protein sequence ID" value="MDY5133221.1"/>
    <property type="molecule type" value="Genomic_DNA"/>
</dbReference>
<gene>
    <name evidence="3" type="ORF">R6G80_06930</name>
    <name evidence="2" type="ORF">R6G86_05640</name>
</gene>
<proteinExistence type="predicted"/>
<accession>A0AAW9HNG1</accession>
<evidence type="ECO:0000313" key="4">
    <source>
        <dbReference type="Proteomes" id="UP001275049"/>
    </source>
</evidence>
<evidence type="ECO:0000313" key="3">
    <source>
        <dbReference type="EMBL" id="MDY5155450.1"/>
    </source>
</evidence>
<organism evidence="3 5">
    <name type="scientific">Actinotignum urinale</name>
    <dbReference type="NCBI Taxonomy" id="190146"/>
    <lineage>
        <taxon>Bacteria</taxon>
        <taxon>Bacillati</taxon>
        <taxon>Actinomycetota</taxon>
        <taxon>Actinomycetes</taxon>
        <taxon>Actinomycetales</taxon>
        <taxon>Actinomycetaceae</taxon>
        <taxon>Actinotignum</taxon>
    </lineage>
</organism>
<dbReference type="EMBL" id="JAWNGC010000009">
    <property type="protein sequence ID" value="MDY5155450.1"/>
    <property type="molecule type" value="Genomic_DNA"/>
</dbReference>
<dbReference type="Proteomes" id="UP001281731">
    <property type="component" value="Unassembled WGS sequence"/>
</dbReference>
<dbReference type="Proteomes" id="UP001275049">
    <property type="component" value="Unassembled WGS sequence"/>
</dbReference>
<dbReference type="PANTHER" id="PTHR36456:SF1">
    <property type="entry name" value="UPF0232 PROTEIN SCO3875"/>
    <property type="match status" value="1"/>
</dbReference>
<evidence type="ECO:0000313" key="2">
    <source>
        <dbReference type="EMBL" id="MDY5133221.1"/>
    </source>
</evidence>
<dbReference type="PANTHER" id="PTHR36456">
    <property type="entry name" value="UPF0232 PROTEIN SCO3875"/>
    <property type="match status" value="1"/>
</dbReference>
<feature type="region of interest" description="Disordered" evidence="1">
    <location>
        <begin position="194"/>
        <end position="215"/>
    </location>
</feature>
<dbReference type="AlphaFoldDB" id="A0AAW9HNG1"/>
<evidence type="ECO:0000313" key="5">
    <source>
        <dbReference type="Proteomes" id="UP001281731"/>
    </source>
</evidence>
<protein>
    <submittedName>
        <fullName evidence="3">DciA family protein</fullName>
    </submittedName>
</protein>
<sequence length="215" mass="23946">MDKGASFVDKQNGVKPENLRISFAKKQGRIRSLTAFGRYQEAAFRRREIRQPPSSYARNVMKKMAEEKVAKDHVGDPIYIPGAGLASDVGSGAKPSWRDPQPMALLMKRLVRDKGWNEKVEVASLSVRWSEIVGPNIAKNTRVESFTDDGVLTIRTSSTSWAVQLRVYMATIQKNIAEIVGEGVVKSIDIKGPTQRSWKHGKYSVPGRGPRDTYG</sequence>
<dbReference type="RefSeq" id="WP_308806575.1">
    <property type="nucleotide sequence ID" value="NZ_CAMYCL010000004.1"/>
</dbReference>
<reference evidence="3 4" key="1">
    <citation type="submission" date="2023-10" db="EMBL/GenBank/DDBJ databases">
        <title>Whole Genome based description of the genera Actinobaculum and Actinotignum reveals a complex phylogenetic relationship within the species included in the genus Actinotignum.</title>
        <authorList>
            <person name="Jensen C.S."/>
            <person name="Dargis R."/>
            <person name="Kemp M."/>
            <person name="Christensen J.J."/>
        </authorList>
    </citation>
    <scope>NUCLEOTIDE SEQUENCE</scope>
    <source>
        <strain evidence="3">SLA_B511</strain>
        <strain evidence="2 4">SLA_B974</strain>
    </source>
</reference>
<comment type="caution">
    <text evidence="3">The sequence shown here is derived from an EMBL/GenBank/DDBJ whole genome shotgun (WGS) entry which is preliminary data.</text>
</comment>
<dbReference type="InterPro" id="IPR007922">
    <property type="entry name" value="DciA-like"/>
</dbReference>
<dbReference type="Pfam" id="PF05258">
    <property type="entry name" value="DciA"/>
    <property type="match status" value="1"/>
</dbReference>
<keyword evidence="4" id="KW-1185">Reference proteome</keyword>
<name>A0AAW9HNG1_9ACTO</name>
<evidence type="ECO:0000256" key="1">
    <source>
        <dbReference type="SAM" id="MobiDB-lite"/>
    </source>
</evidence>